<feature type="signal peptide" evidence="1">
    <location>
        <begin position="1"/>
        <end position="24"/>
    </location>
</feature>
<keyword evidence="3" id="KW-1185">Reference proteome</keyword>
<dbReference type="EMBL" id="BMOB01000016">
    <property type="protein sequence ID" value="GGI93464.1"/>
    <property type="molecule type" value="Genomic_DNA"/>
</dbReference>
<evidence type="ECO:0000313" key="3">
    <source>
        <dbReference type="Proteomes" id="UP000630149"/>
    </source>
</evidence>
<dbReference type="Proteomes" id="UP000630149">
    <property type="component" value="Unassembled WGS sequence"/>
</dbReference>
<proteinExistence type="predicted"/>
<dbReference type="AlphaFoldDB" id="A0A917K1F4"/>
<keyword evidence="1" id="KW-0732">Signal</keyword>
<organism evidence="2 3">
    <name type="scientific">Legionella impletisoli</name>
    <dbReference type="NCBI Taxonomy" id="343510"/>
    <lineage>
        <taxon>Bacteria</taxon>
        <taxon>Pseudomonadati</taxon>
        <taxon>Pseudomonadota</taxon>
        <taxon>Gammaproteobacteria</taxon>
        <taxon>Legionellales</taxon>
        <taxon>Legionellaceae</taxon>
        <taxon>Legionella</taxon>
    </lineage>
</organism>
<accession>A0A917K1F4</accession>
<gene>
    <name evidence="2" type="ORF">GCM10007966_22540</name>
</gene>
<dbReference type="PROSITE" id="PS51257">
    <property type="entry name" value="PROKAR_LIPOPROTEIN"/>
    <property type="match status" value="1"/>
</dbReference>
<protein>
    <recommendedName>
        <fullName evidence="4">Lipoprotein</fullName>
    </recommendedName>
</protein>
<reference evidence="2" key="1">
    <citation type="journal article" date="2014" name="Int. J. Syst. Evol. Microbiol.">
        <title>Complete genome sequence of Corynebacterium casei LMG S-19264T (=DSM 44701T), isolated from a smear-ripened cheese.</title>
        <authorList>
            <consortium name="US DOE Joint Genome Institute (JGI-PGF)"/>
            <person name="Walter F."/>
            <person name="Albersmeier A."/>
            <person name="Kalinowski J."/>
            <person name="Ruckert C."/>
        </authorList>
    </citation>
    <scope>NUCLEOTIDE SEQUENCE</scope>
    <source>
        <strain evidence="2">JCM 13919</strain>
    </source>
</reference>
<evidence type="ECO:0000256" key="1">
    <source>
        <dbReference type="SAM" id="SignalP"/>
    </source>
</evidence>
<dbReference type="RefSeq" id="WP_131777477.1">
    <property type="nucleotide sequence ID" value="NZ_BMOB01000016.1"/>
</dbReference>
<sequence length="78" mass="9730">MKPFIPALLVLSSVTLLSSCTVTTAEYAPGYRNVGYQAYYWGNRYYYPVRYRTYYPAPYRYYQYRYYRHYSFPYRYWP</sequence>
<name>A0A917K1F4_9GAMM</name>
<feature type="chain" id="PRO_5037678845" description="Lipoprotein" evidence="1">
    <location>
        <begin position="25"/>
        <end position="78"/>
    </location>
</feature>
<evidence type="ECO:0008006" key="4">
    <source>
        <dbReference type="Google" id="ProtNLM"/>
    </source>
</evidence>
<comment type="caution">
    <text evidence="2">The sequence shown here is derived from an EMBL/GenBank/DDBJ whole genome shotgun (WGS) entry which is preliminary data.</text>
</comment>
<evidence type="ECO:0000313" key="2">
    <source>
        <dbReference type="EMBL" id="GGI93464.1"/>
    </source>
</evidence>
<reference evidence="2" key="2">
    <citation type="submission" date="2020-09" db="EMBL/GenBank/DDBJ databases">
        <authorList>
            <person name="Sun Q."/>
            <person name="Ohkuma M."/>
        </authorList>
    </citation>
    <scope>NUCLEOTIDE SEQUENCE</scope>
    <source>
        <strain evidence="2">JCM 13919</strain>
    </source>
</reference>